<dbReference type="Gene3D" id="3.60.40.10">
    <property type="entry name" value="PPM-type phosphatase domain"/>
    <property type="match status" value="1"/>
</dbReference>
<dbReference type="InterPro" id="IPR029016">
    <property type="entry name" value="GAF-like_dom_sf"/>
</dbReference>
<evidence type="ECO:0000256" key="2">
    <source>
        <dbReference type="SAM" id="MobiDB-lite"/>
    </source>
</evidence>
<dbReference type="GO" id="GO:0016791">
    <property type="term" value="F:phosphatase activity"/>
    <property type="evidence" value="ECO:0007669"/>
    <property type="project" value="TreeGrafter"/>
</dbReference>
<evidence type="ECO:0000256" key="1">
    <source>
        <dbReference type="ARBA" id="ARBA00022801"/>
    </source>
</evidence>
<dbReference type="InterPro" id="IPR052016">
    <property type="entry name" value="Bact_Sigma-Reg"/>
</dbReference>
<dbReference type="PANTHER" id="PTHR43156:SF2">
    <property type="entry name" value="STAGE II SPORULATION PROTEIN E"/>
    <property type="match status" value="1"/>
</dbReference>
<dbReference type="SUPFAM" id="SSF55781">
    <property type="entry name" value="GAF domain-like"/>
    <property type="match status" value="1"/>
</dbReference>
<name>A0A8D3WHH0_STRFA</name>
<accession>A0A8D3WHH0</accession>
<evidence type="ECO:0000259" key="3">
    <source>
        <dbReference type="SMART" id="SM00065"/>
    </source>
</evidence>
<dbReference type="InterPro" id="IPR003018">
    <property type="entry name" value="GAF"/>
</dbReference>
<dbReference type="InterPro" id="IPR001932">
    <property type="entry name" value="PPM-type_phosphatase-like_dom"/>
</dbReference>
<dbReference type="Pfam" id="PF07228">
    <property type="entry name" value="SpoIIE"/>
    <property type="match status" value="1"/>
</dbReference>
<feature type="domain" description="PPM-type phosphatase" evidence="4">
    <location>
        <begin position="321"/>
        <end position="544"/>
    </location>
</feature>
<dbReference type="SMART" id="SM00065">
    <property type="entry name" value="GAF"/>
    <property type="match status" value="1"/>
</dbReference>
<organism evidence="5 6">
    <name type="scientific">Streptomyces pratensis (strain ATCC 33331 / IAF-45CD)</name>
    <dbReference type="NCBI Taxonomy" id="591167"/>
    <lineage>
        <taxon>Bacteria</taxon>
        <taxon>Bacillati</taxon>
        <taxon>Actinomycetota</taxon>
        <taxon>Actinomycetes</taxon>
        <taxon>Kitasatosporales</taxon>
        <taxon>Streptomycetaceae</taxon>
        <taxon>Streptomyces</taxon>
    </lineage>
</organism>
<proteinExistence type="predicted"/>
<dbReference type="Proteomes" id="UP000002066">
    <property type="component" value="Chromosome"/>
</dbReference>
<feature type="region of interest" description="Disordered" evidence="2">
    <location>
        <begin position="67"/>
        <end position="92"/>
    </location>
</feature>
<dbReference type="EMBL" id="CP002475">
    <property type="protein sequence ID" value="ADW05005.1"/>
    <property type="molecule type" value="Genomic_DNA"/>
</dbReference>
<sequence>MAPLKEHVATKTQQRPASDLWGPAPYAVIVVDRTGTVRDLNPAAASLLEGAAPGAALSDAAPSWLARAHEETTNPAGRPAGDTPATAPPSPVFRGRIGARSFEAHPAPAPDGDGGVVWWLVDDTDRRLVEEELATERERTAFLAEASNVLLASLNTDRCMHVTAQLASQYLAEAALVIVPAAGRKLPMTYAVEGGAAVRRTVTADTALVPGLSEALQGFPPVPSRWIDPASLPDWLIPEGFTGTVGSASVTPLPGHGVPAGVLVLLRGTASTEFSENEEVFARLFAARAGAALSAARLYAEQSDITRTLMRDLLPPRLDRVNGVEFAGGYQPAAARDRVGGDFFDVHPGSTPDEASLAVLGDVCGKGLDAAVLTGKIRNTLQALTPMAGDHEGMLRLLNGALLNSHHTRFATLVLASVRREENRVRLRLTSAGHPAPLVIRNDGRVEEIDTRGTLVGALPHIEARTVETELLPGETCLLYTDGVTEARGGPLGDELFGEERLKRAVAECAGMPGTAVVERVQMLASQWLHDGRHDDMALVAITAPPTTHLSAVNGHTRGRYTQ</sequence>
<dbReference type="SMART" id="SM00331">
    <property type="entry name" value="PP2C_SIG"/>
    <property type="match status" value="1"/>
</dbReference>
<dbReference type="PANTHER" id="PTHR43156">
    <property type="entry name" value="STAGE II SPORULATION PROTEIN E-RELATED"/>
    <property type="match status" value="1"/>
</dbReference>
<evidence type="ECO:0000313" key="5">
    <source>
        <dbReference type="EMBL" id="ADW05005.1"/>
    </source>
</evidence>
<feature type="domain" description="GAF" evidence="3">
    <location>
        <begin position="138"/>
        <end position="303"/>
    </location>
</feature>
<evidence type="ECO:0000313" key="6">
    <source>
        <dbReference type="Proteomes" id="UP000002066"/>
    </source>
</evidence>
<dbReference type="InterPro" id="IPR036457">
    <property type="entry name" value="PPM-type-like_dom_sf"/>
</dbReference>
<reference evidence="5 6" key="1">
    <citation type="submission" date="2011-01" db="EMBL/GenBank/DDBJ databases">
        <title>Complete sequence of chromosome of Streptomyces flavogriseus ATCC 33331.</title>
        <authorList>
            <consortium name="US DOE Joint Genome Institute"/>
            <person name="Lucas S."/>
            <person name="Copeland A."/>
            <person name="Lapidus A."/>
            <person name="Cheng J.-F."/>
            <person name="Goodwin L."/>
            <person name="Pitluck S."/>
            <person name="Davenport K."/>
            <person name="Detter J.C."/>
            <person name="Han C."/>
            <person name="Tapia R."/>
            <person name="Land M."/>
            <person name="Hauser L."/>
            <person name="Kyrpides N."/>
            <person name="Ivanova N."/>
            <person name="Ovchinnikova G."/>
            <person name="Pagani I."/>
            <person name="Brumm P."/>
            <person name="Mead D."/>
            <person name="Woyke T."/>
        </authorList>
    </citation>
    <scope>NUCLEOTIDE SEQUENCE [LARGE SCALE GENOMIC DNA]</scope>
    <source>
        <strain evidence="6">ATCC 33331 / IAF-45CD</strain>
    </source>
</reference>
<dbReference type="Gene3D" id="3.30.450.40">
    <property type="match status" value="1"/>
</dbReference>
<keyword evidence="1" id="KW-0378">Hydrolase</keyword>
<dbReference type="AlphaFoldDB" id="A0A8D3WHH0"/>
<evidence type="ECO:0000259" key="4">
    <source>
        <dbReference type="SMART" id="SM00331"/>
    </source>
</evidence>
<dbReference type="KEGG" id="sfa:Sfla_3585"/>
<protein>
    <submittedName>
        <fullName evidence="5">Protein serine/threonine phosphatase with GAF(S) sensor(S)</fullName>
    </submittedName>
</protein>
<dbReference type="SUPFAM" id="SSF81606">
    <property type="entry name" value="PP2C-like"/>
    <property type="match status" value="1"/>
</dbReference>
<gene>
    <name evidence="5" type="ordered locus">Sfla_3585</name>
</gene>
<feature type="region of interest" description="Disordered" evidence="2">
    <location>
        <begin position="1"/>
        <end position="20"/>
    </location>
</feature>